<keyword evidence="4" id="KW-0732">Signal</keyword>
<gene>
    <name evidence="6" type="primary">LOC117650932</name>
</gene>
<feature type="signal peptide" evidence="4">
    <location>
        <begin position="1"/>
        <end position="19"/>
    </location>
</feature>
<dbReference type="PANTHER" id="PTHR21066:SF17">
    <property type="entry name" value="AGAP011368-PA"/>
    <property type="match status" value="1"/>
</dbReference>
<dbReference type="GO" id="GO:0005576">
    <property type="term" value="C:extracellular region"/>
    <property type="evidence" value="ECO:0007669"/>
    <property type="project" value="UniProtKB-SubCell"/>
</dbReference>
<dbReference type="AlphaFoldDB" id="A0A6P8ZYG5"/>
<keyword evidence="3" id="KW-0964">Secreted</keyword>
<dbReference type="OrthoDB" id="8182045at2759"/>
<evidence type="ECO:0000256" key="4">
    <source>
        <dbReference type="SAM" id="SignalP"/>
    </source>
</evidence>
<dbReference type="RefSeq" id="XP_034250473.1">
    <property type="nucleotide sequence ID" value="XM_034394582.1"/>
</dbReference>
<dbReference type="PANTHER" id="PTHR21066">
    <property type="entry name" value="ODORANT-BINDING PROTEIN 59A-RELATED"/>
    <property type="match status" value="1"/>
</dbReference>
<proteinExistence type="inferred from homology"/>
<evidence type="ECO:0000313" key="6">
    <source>
        <dbReference type="RefSeq" id="XP_034250473.1"/>
    </source>
</evidence>
<comment type="subcellular location">
    <subcellularLocation>
        <location evidence="1">Secreted</location>
    </subcellularLocation>
</comment>
<dbReference type="InParanoid" id="A0A6P8ZYG5"/>
<evidence type="ECO:0000313" key="5">
    <source>
        <dbReference type="Proteomes" id="UP000515158"/>
    </source>
</evidence>
<protein>
    <submittedName>
        <fullName evidence="6">Uncharacterized protein LOC117650932</fullName>
    </submittedName>
</protein>
<dbReference type="GO" id="GO:0005549">
    <property type="term" value="F:odorant binding"/>
    <property type="evidence" value="ECO:0007669"/>
    <property type="project" value="InterPro"/>
</dbReference>
<dbReference type="GeneID" id="117650932"/>
<reference evidence="6" key="1">
    <citation type="submission" date="2025-08" db="UniProtKB">
        <authorList>
            <consortium name="RefSeq"/>
        </authorList>
    </citation>
    <scope>IDENTIFICATION</scope>
    <source>
        <tissue evidence="6">Total insect</tissue>
    </source>
</reference>
<dbReference type="Proteomes" id="UP000515158">
    <property type="component" value="Unplaced"/>
</dbReference>
<sequence>MIALVLVGVAAAWVADCGAQNYQFDDPFFNRKLFDQMDDFYMPKRENFVEERDPALRKKMRFRNEICCGTYVKENMLREDNIRQDCYEEVFKSPDFVTSWNYFDADKIESVAAKIICLQQCLWKKRGTMDGRYDRITGRLRERYREGKGLREPNLNFPEVAVAKCLPSRNPDPSSYWLGFGSRGGCNRAYLDFSYCVWEELHADCPEQLWDADNSWCVKTKKYLQAVRRAS</sequence>
<dbReference type="SUPFAM" id="SSF47565">
    <property type="entry name" value="Insect pheromone/odorant-binding proteins"/>
    <property type="match status" value="1"/>
</dbReference>
<accession>A0A6P8ZYG5</accession>
<organism evidence="6">
    <name type="scientific">Thrips palmi</name>
    <name type="common">Melon thrips</name>
    <dbReference type="NCBI Taxonomy" id="161013"/>
    <lineage>
        <taxon>Eukaryota</taxon>
        <taxon>Metazoa</taxon>
        <taxon>Ecdysozoa</taxon>
        <taxon>Arthropoda</taxon>
        <taxon>Hexapoda</taxon>
        <taxon>Insecta</taxon>
        <taxon>Pterygota</taxon>
        <taxon>Neoptera</taxon>
        <taxon>Paraneoptera</taxon>
        <taxon>Thysanoptera</taxon>
        <taxon>Terebrantia</taxon>
        <taxon>Thripoidea</taxon>
        <taxon>Thripidae</taxon>
        <taxon>Thrips</taxon>
    </lineage>
</organism>
<evidence type="ECO:0000256" key="1">
    <source>
        <dbReference type="ARBA" id="ARBA00004613"/>
    </source>
</evidence>
<dbReference type="Gene3D" id="1.10.238.270">
    <property type="match status" value="1"/>
</dbReference>
<dbReference type="InterPro" id="IPR036728">
    <property type="entry name" value="PBP_GOBP_sf"/>
</dbReference>
<comment type="similarity">
    <text evidence="2">Belongs to the PBP/GOBP family.</text>
</comment>
<name>A0A6P8ZYG5_THRPL</name>
<evidence type="ECO:0000256" key="3">
    <source>
        <dbReference type="ARBA" id="ARBA00022525"/>
    </source>
</evidence>
<keyword evidence="5" id="KW-1185">Reference proteome</keyword>
<dbReference type="KEGG" id="tpal:117650932"/>
<dbReference type="InterPro" id="IPR052295">
    <property type="entry name" value="Odorant-binding_protein"/>
</dbReference>
<feature type="chain" id="PRO_5027918423" evidence="4">
    <location>
        <begin position="20"/>
        <end position="231"/>
    </location>
</feature>
<evidence type="ECO:0000256" key="2">
    <source>
        <dbReference type="ARBA" id="ARBA00008098"/>
    </source>
</evidence>